<reference evidence="2" key="1">
    <citation type="submission" date="2021-09" db="EMBL/GenBank/DDBJ databases">
        <authorList>
            <consortium name="AG Swart"/>
            <person name="Singh M."/>
            <person name="Singh A."/>
            <person name="Seah K."/>
            <person name="Emmerich C."/>
        </authorList>
    </citation>
    <scope>NUCLEOTIDE SEQUENCE</scope>
    <source>
        <strain evidence="2">ATCC30299</strain>
    </source>
</reference>
<dbReference type="AlphaFoldDB" id="A0AAU9K5G1"/>
<proteinExistence type="predicted"/>
<dbReference type="Proteomes" id="UP001162131">
    <property type="component" value="Unassembled WGS sequence"/>
</dbReference>
<comment type="caution">
    <text evidence="2">The sequence shown here is derived from an EMBL/GenBank/DDBJ whole genome shotgun (WGS) entry which is preliminary data.</text>
</comment>
<keyword evidence="3" id="KW-1185">Reference proteome</keyword>
<evidence type="ECO:0000256" key="1">
    <source>
        <dbReference type="SAM" id="SignalP"/>
    </source>
</evidence>
<feature type="chain" id="PRO_5043515908" evidence="1">
    <location>
        <begin position="17"/>
        <end position="267"/>
    </location>
</feature>
<dbReference type="EMBL" id="CAJZBQ010000058">
    <property type="protein sequence ID" value="CAG9334278.1"/>
    <property type="molecule type" value="Genomic_DNA"/>
</dbReference>
<gene>
    <name evidence="2" type="ORF">BSTOLATCC_MIC60897</name>
</gene>
<evidence type="ECO:0000313" key="3">
    <source>
        <dbReference type="Proteomes" id="UP001162131"/>
    </source>
</evidence>
<evidence type="ECO:0000313" key="2">
    <source>
        <dbReference type="EMBL" id="CAG9334278.1"/>
    </source>
</evidence>
<feature type="signal peptide" evidence="1">
    <location>
        <begin position="1"/>
        <end position="16"/>
    </location>
</feature>
<organism evidence="2 3">
    <name type="scientific">Blepharisma stoltei</name>
    <dbReference type="NCBI Taxonomy" id="1481888"/>
    <lineage>
        <taxon>Eukaryota</taxon>
        <taxon>Sar</taxon>
        <taxon>Alveolata</taxon>
        <taxon>Ciliophora</taxon>
        <taxon>Postciliodesmatophora</taxon>
        <taxon>Heterotrichea</taxon>
        <taxon>Heterotrichida</taxon>
        <taxon>Blepharismidae</taxon>
        <taxon>Blepharisma</taxon>
    </lineage>
</organism>
<sequence length="267" mass="30214">MALIVLLALLVSHSFCFDFRASLFEYDNSTLAKKYAEALADAQNLTQGKIVTTLTPIRVENKKLIFDDAGRVLLATFSLEQDYPDTSGNITLTSDTWFTAVPELQNACQTYEGNKTLRILQALGMPPSDSDNGIAEIFVNLQDIFRPCPDPEISDMECELNIPIIGKQKPSDQKIPWYCPTENEKINEVSAQWVNVVIDHLIWMCNNWNGSYYQEELYNNYPWTGLGYTYDWGNSKSHVGFSEFVVKAGTQVYFSKKASTDDYCTKS</sequence>
<name>A0AAU9K5G1_9CILI</name>
<protein>
    <submittedName>
        <fullName evidence="2">Uncharacterized protein</fullName>
    </submittedName>
</protein>
<keyword evidence="1" id="KW-0732">Signal</keyword>
<accession>A0AAU9K5G1</accession>